<reference evidence="8" key="1">
    <citation type="journal article" date="2018" name="Genome Biol.">
        <title>SKESA: strategic k-mer extension for scrupulous assemblies.</title>
        <authorList>
            <person name="Souvorov A."/>
            <person name="Agarwala R."/>
            <person name="Lipman D.J."/>
        </authorList>
    </citation>
    <scope>NUCLEOTIDE SEQUENCE</scope>
    <source>
        <strain evidence="8">R404</strain>
    </source>
</reference>
<evidence type="ECO:0000256" key="5">
    <source>
        <dbReference type="ARBA" id="ARBA00022691"/>
    </source>
</evidence>
<dbReference type="EMBL" id="DACSEO010000153">
    <property type="protein sequence ID" value="HAT1685152.1"/>
    <property type="molecule type" value="Genomic_DNA"/>
</dbReference>
<dbReference type="InterPro" id="IPR012327">
    <property type="entry name" value="MeTrfase_D12"/>
</dbReference>
<reference evidence="8" key="2">
    <citation type="submission" date="2020-11" db="EMBL/GenBank/DDBJ databases">
        <authorList>
            <consortium name="NCBI Pathogen Detection Project"/>
        </authorList>
    </citation>
    <scope>NUCLEOTIDE SEQUENCE</scope>
    <source>
        <strain evidence="8">R404</strain>
    </source>
</reference>
<evidence type="ECO:0000256" key="4">
    <source>
        <dbReference type="ARBA" id="ARBA00022679"/>
    </source>
</evidence>
<comment type="caution">
    <text evidence="8">The sequence shown here is derived from an EMBL/GenBank/DDBJ whole genome shotgun (WGS) entry which is preliminary data.</text>
</comment>
<name>A0AAN5LEX8_KLEOX</name>
<proteinExistence type="inferred from homology"/>
<dbReference type="Gene3D" id="3.40.50.150">
    <property type="entry name" value="Vaccinia Virus protein VP39"/>
    <property type="match status" value="1"/>
</dbReference>
<organism evidence="8 9">
    <name type="scientific">Klebsiella oxytoca</name>
    <dbReference type="NCBI Taxonomy" id="571"/>
    <lineage>
        <taxon>Bacteria</taxon>
        <taxon>Pseudomonadati</taxon>
        <taxon>Pseudomonadota</taxon>
        <taxon>Gammaproteobacteria</taxon>
        <taxon>Enterobacterales</taxon>
        <taxon>Enterobacteriaceae</taxon>
        <taxon>Klebsiella/Raoultella group</taxon>
        <taxon>Klebsiella</taxon>
    </lineage>
</organism>
<evidence type="ECO:0000313" key="8">
    <source>
        <dbReference type="EMBL" id="HAT1685152.1"/>
    </source>
</evidence>
<dbReference type="InterPro" id="IPR023095">
    <property type="entry name" value="Ade_MeTrfase_dom_2"/>
</dbReference>
<evidence type="ECO:0000256" key="2">
    <source>
        <dbReference type="ARBA" id="ARBA00011900"/>
    </source>
</evidence>
<dbReference type="Pfam" id="PF02086">
    <property type="entry name" value="MethyltransfD12"/>
    <property type="match status" value="1"/>
</dbReference>
<dbReference type="GO" id="GO:0032259">
    <property type="term" value="P:methylation"/>
    <property type="evidence" value="ECO:0007669"/>
    <property type="project" value="UniProtKB-KW"/>
</dbReference>
<dbReference type="AlphaFoldDB" id="A0AAN5LEX8"/>
<dbReference type="PIRSF" id="PIRSF000398">
    <property type="entry name" value="M_m6A_EcoRV"/>
    <property type="match status" value="1"/>
</dbReference>
<feature type="binding site" evidence="7">
    <location>
        <position position="11"/>
    </location>
    <ligand>
        <name>S-adenosyl-L-methionine</name>
        <dbReference type="ChEBI" id="CHEBI:59789"/>
    </ligand>
</feature>
<gene>
    <name evidence="8" type="ORF">I8Y21_005985</name>
</gene>
<dbReference type="PANTHER" id="PTHR30481">
    <property type="entry name" value="DNA ADENINE METHYLASE"/>
    <property type="match status" value="1"/>
</dbReference>
<sequence>MKEQSLPIIPWIGGKRRLARHILPLFPAHTCYVEPFCGAAALYFLKEPSRVEVINDVNGELVNLYRVVKHHLEEFVRQFKWALVSRQIYKWLQKTPEETLTDIQRAARFYYLQKQAFGGKVADHTFGTSTTSMPRFNLMRIEEELSLAHLRLARTTIEHLDWRQCIQRYDRPHTLFYCDPPYPGTEGYGVDFAVGEYAHMAALARSIKGKMIISINDIPEMREAFDGLEMQSVGIKYNLQTSARPMEKRELIIRNF</sequence>
<evidence type="ECO:0000256" key="1">
    <source>
        <dbReference type="ARBA" id="ARBA00006594"/>
    </source>
</evidence>
<feature type="binding site" evidence="7">
    <location>
        <position position="15"/>
    </location>
    <ligand>
        <name>S-adenosyl-L-methionine</name>
        <dbReference type="ChEBI" id="CHEBI:59789"/>
    </ligand>
</feature>
<dbReference type="GO" id="GO:0043565">
    <property type="term" value="F:sequence-specific DNA binding"/>
    <property type="evidence" value="ECO:0007669"/>
    <property type="project" value="TreeGrafter"/>
</dbReference>
<evidence type="ECO:0000313" key="9">
    <source>
        <dbReference type="Proteomes" id="UP000856143"/>
    </source>
</evidence>
<dbReference type="InterPro" id="IPR029063">
    <property type="entry name" value="SAM-dependent_MTases_sf"/>
</dbReference>
<dbReference type="GO" id="GO:0009007">
    <property type="term" value="F:site-specific DNA-methyltransferase (adenine-specific) activity"/>
    <property type="evidence" value="ECO:0007669"/>
    <property type="project" value="UniProtKB-EC"/>
</dbReference>
<evidence type="ECO:0000256" key="7">
    <source>
        <dbReference type="PIRSR" id="PIRSR000398-1"/>
    </source>
</evidence>
<dbReference type="Proteomes" id="UP000856143">
    <property type="component" value="Unassembled WGS sequence"/>
</dbReference>
<keyword evidence="3 8" id="KW-0489">Methyltransferase</keyword>
<dbReference type="GO" id="GO:1904047">
    <property type="term" value="F:S-adenosyl-L-methionine binding"/>
    <property type="evidence" value="ECO:0007669"/>
    <property type="project" value="TreeGrafter"/>
</dbReference>
<dbReference type="Gene3D" id="1.10.1020.10">
    <property type="entry name" value="Adenine-specific Methyltransferase, Domain 2"/>
    <property type="match status" value="1"/>
</dbReference>
<evidence type="ECO:0000256" key="6">
    <source>
        <dbReference type="ARBA" id="ARBA00047942"/>
    </source>
</evidence>
<dbReference type="GO" id="GO:0006298">
    <property type="term" value="P:mismatch repair"/>
    <property type="evidence" value="ECO:0007669"/>
    <property type="project" value="TreeGrafter"/>
</dbReference>
<dbReference type="SUPFAM" id="SSF53335">
    <property type="entry name" value="S-adenosyl-L-methionine-dependent methyltransferases"/>
    <property type="match status" value="1"/>
</dbReference>
<comment type="catalytic activity">
    <reaction evidence="6">
        <text>a 2'-deoxyadenosine in DNA + S-adenosyl-L-methionine = an N(6)-methyl-2'-deoxyadenosine in DNA + S-adenosyl-L-homocysteine + H(+)</text>
        <dbReference type="Rhea" id="RHEA:15197"/>
        <dbReference type="Rhea" id="RHEA-COMP:12418"/>
        <dbReference type="Rhea" id="RHEA-COMP:12419"/>
        <dbReference type="ChEBI" id="CHEBI:15378"/>
        <dbReference type="ChEBI" id="CHEBI:57856"/>
        <dbReference type="ChEBI" id="CHEBI:59789"/>
        <dbReference type="ChEBI" id="CHEBI:90615"/>
        <dbReference type="ChEBI" id="CHEBI:90616"/>
        <dbReference type="EC" id="2.1.1.72"/>
    </reaction>
</comment>
<feature type="binding site" evidence="7">
    <location>
        <position position="179"/>
    </location>
    <ligand>
        <name>S-adenosyl-L-methionine</name>
        <dbReference type="ChEBI" id="CHEBI:59789"/>
    </ligand>
</feature>
<dbReference type="PRINTS" id="PR00505">
    <property type="entry name" value="D12N6MTFRASE"/>
</dbReference>
<dbReference type="GO" id="GO:0009307">
    <property type="term" value="P:DNA restriction-modification system"/>
    <property type="evidence" value="ECO:0007669"/>
    <property type="project" value="InterPro"/>
</dbReference>
<dbReference type="PANTHER" id="PTHR30481:SF4">
    <property type="entry name" value="SITE-SPECIFIC DNA-METHYLTRANSFERASE (ADENINE-SPECIFIC)"/>
    <property type="match status" value="1"/>
</dbReference>
<keyword evidence="4" id="KW-0808">Transferase</keyword>
<comment type="similarity">
    <text evidence="1">Belongs to the N(4)/N(6)-methyltransferase family.</text>
</comment>
<feature type="binding site" evidence="7">
    <location>
        <position position="56"/>
    </location>
    <ligand>
        <name>S-adenosyl-L-methionine</name>
        <dbReference type="ChEBI" id="CHEBI:59789"/>
    </ligand>
</feature>
<keyword evidence="5" id="KW-0949">S-adenosyl-L-methionine</keyword>
<protein>
    <recommendedName>
        <fullName evidence="2">site-specific DNA-methyltransferase (adenine-specific)</fullName>
        <ecNumber evidence="2">2.1.1.72</ecNumber>
    </recommendedName>
</protein>
<evidence type="ECO:0000256" key="3">
    <source>
        <dbReference type="ARBA" id="ARBA00022603"/>
    </source>
</evidence>
<dbReference type="EC" id="2.1.1.72" evidence="2"/>
<dbReference type="InterPro" id="IPR012263">
    <property type="entry name" value="M_m6A_EcoRV"/>
</dbReference>
<accession>A0AAN5LEX8</accession>